<reference evidence="7" key="1">
    <citation type="submission" date="2013-08" db="EMBL/GenBank/DDBJ databases">
        <authorList>
            <person name="Mendez C."/>
            <person name="Richter M."/>
            <person name="Ferrer M."/>
            <person name="Sanchez J."/>
        </authorList>
    </citation>
    <scope>NUCLEOTIDE SEQUENCE</scope>
</reference>
<dbReference type="GO" id="GO:0046872">
    <property type="term" value="F:metal ion binding"/>
    <property type="evidence" value="ECO:0007669"/>
    <property type="project" value="UniProtKB-KW"/>
</dbReference>
<dbReference type="PROSITE" id="PS50249">
    <property type="entry name" value="MPN"/>
    <property type="match status" value="1"/>
</dbReference>
<feature type="domain" description="MPN" evidence="6">
    <location>
        <begin position="92"/>
        <end position="214"/>
    </location>
</feature>
<dbReference type="InterPro" id="IPR025657">
    <property type="entry name" value="RadC_JAB"/>
</dbReference>
<evidence type="ECO:0000256" key="1">
    <source>
        <dbReference type="ARBA" id="ARBA00022670"/>
    </source>
</evidence>
<keyword evidence="1" id="KW-0645">Protease</keyword>
<dbReference type="PANTHER" id="PTHR30471:SF3">
    <property type="entry name" value="UPF0758 PROTEIN YEES-RELATED"/>
    <property type="match status" value="1"/>
</dbReference>
<evidence type="ECO:0000256" key="3">
    <source>
        <dbReference type="ARBA" id="ARBA00022801"/>
    </source>
</evidence>
<dbReference type="InterPro" id="IPR037518">
    <property type="entry name" value="MPN"/>
</dbReference>
<dbReference type="EMBL" id="AUZX01005509">
    <property type="protein sequence ID" value="EQD67575.1"/>
    <property type="molecule type" value="Genomic_DNA"/>
</dbReference>
<dbReference type="GO" id="GO:0006508">
    <property type="term" value="P:proteolysis"/>
    <property type="evidence" value="ECO:0007669"/>
    <property type="project" value="UniProtKB-KW"/>
</dbReference>
<evidence type="ECO:0000256" key="4">
    <source>
        <dbReference type="ARBA" id="ARBA00022833"/>
    </source>
</evidence>
<proteinExistence type="predicted"/>
<dbReference type="PANTHER" id="PTHR30471">
    <property type="entry name" value="DNA REPAIR PROTEIN RADC"/>
    <property type="match status" value="1"/>
</dbReference>
<dbReference type="NCBIfam" id="TIGR00608">
    <property type="entry name" value="radc"/>
    <property type="match status" value="1"/>
</dbReference>
<dbReference type="InterPro" id="IPR001405">
    <property type="entry name" value="UPF0758"/>
</dbReference>
<evidence type="ECO:0000256" key="2">
    <source>
        <dbReference type="ARBA" id="ARBA00022723"/>
    </source>
</evidence>
<comment type="caution">
    <text evidence="7">The sequence shown here is derived from an EMBL/GenBank/DDBJ whole genome shotgun (WGS) entry which is preliminary data.</text>
</comment>
<protein>
    <submittedName>
        <fullName evidence="7">DNA repair protein RadC</fullName>
    </submittedName>
</protein>
<dbReference type="AlphaFoldDB" id="T1CIY9"/>
<dbReference type="Pfam" id="PF04002">
    <property type="entry name" value="RadC"/>
    <property type="match status" value="1"/>
</dbReference>
<keyword evidence="2" id="KW-0479">Metal-binding</keyword>
<dbReference type="GO" id="GO:0008237">
    <property type="term" value="F:metallopeptidase activity"/>
    <property type="evidence" value="ECO:0007669"/>
    <property type="project" value="UniProtKB-KW"/>
</dbReference>
<dbReference type="PROSITE" id="PS01302">
    <property type="entry name" value="UPF0758"/>
    <property type="match status" value="1"/>
</dbReference>
<dbReference type="CDD" id="cd08071">
    <property type="entry name" value="MPN_DUF2466"/>
    <property type="match status" value="1"/>
</dbReference>
<dbReference type="InterPro" id="IPR020891">
    <property type="entry name" value="UPF0758_CS"/>
</dbReference>
<organism evidence="7">
    <name type="scientific">mine drainage metagenome</name>
    <dbReference type="NCBI Taxonomy" id="410659"/>
    <lineage>
        <taxon>unclassified sequences</taxon>
        <taxon>metagenomes</taxon>
        <taxon>ecological metagenomes</taxon>
    </lineage>
</organism>
<evidence type="ECO:0000313" key="7">
    <source>
        <dbReference type="EMBL" id="EQD67575.1"/>
    </source>
</evidence>
<reference evidence="7" key="2">
    <citation type="journal article" date="2014" name="ISME J.">
        <title>Microbial stratification in low pH oxic and suboxic macroscopic growths along an acid mine drainage.</title>
        <authorList>
            <person name="Mendez-Garcia C."/>
            <person name="Mesa V."/>
            <person name="Sprenger R.R."/>
            <person name="Richter M."/>
            <person name="Diez M.S."/>
            <person name="Solano J."/>
            <person name="Bargiela R."/>
            <person name="Golyshina O.V."/>
            <person name="Manteca A."/>
            <person name="Ramos J.L."/>
            <person name="Gallego J.R."/>
            <person name="Llorente I."/>
            <person name="Martins Dos Santos V.A."/>
            <person name="Jensen O.N."/>
            <person name="Pelaez A.I."/>
            <person name="Sanchez J."/>
            <person name="Ferrer M."/>
        </authorList>
    </citation>
    <scope>NUCLEOTIDE SEQUENCE</scope>
</reference>
<keyword evidence="3" id="KW-0378">Hydrolase</keyword>
<evidence type="ECO:0000256" key="5">
    <source>
        <dbReference type="ARBA" id="ARBA00023049"/>
    </source>
</evidence>
<name>T1CIY9_9ZZZZ</name>
<keyword evidence="4" id="KW-0862">Zinc</keyword>
<dbReference type="Gene3D" id="3.40.140.10">
    <property type="entry name" value="Cytidine Deaminase, domain 2"/>
    <property type="match status" value="1"/>
</dbReference>
<accession>T1CIY9</accession>
<sequence length="214" mass="24472">MKLSWFVFFESGAQEVTGHNGVFRETPMTQLQHWTNAQLLACLFGTRGNYQACEETLEPLFNEMDGKLQRKGQALREVLRRWLEERLRRGEVMGQPAVVKDYLRLIFKGQTHESFWVLYLDAQHQLIQAEELFRGTLTQTAVYPREVLKGALRHNAAAILLSHNHPSGMAQPSASDRQLTEVLKRAMALVDIRVLDHFLVAGPELVSFAEQGWV</sequence>
<evidence type="ECO:0000259" key="6">
    <source>
        <dbReference type="PROSITE" id="PS50249"/>
    </source>
</evidence>
<keyword evidence="5" id="KW-0482">Metalloprotease</keyword>
<gene>
    <name evidence="7" type="ORF">B1A_07666</name>
</gene>